<name>A0A7C4NLQ1_9CREN</name>
<protein>
    <submittedName>
        <fullName evidence="2">Uncharacterized protein</fullName>
    </submittedName>
</protein>
<comment type="caution">
    <text evidence="2">The sequence shown here is derived from an EMBL/GenBank/DDBJ whole genome shotgun (WGS) entry which is preliminary data.</text>
</comment>
<dbReference type="EMBL" id="DTCK01000041">
    <property type="protein sequence ID" value="HGQ36457.1"/>
    <property type="molecule type" value="Genomic_DNA"/>
</dbReference>
<sequence>MKSLCAHAETSRGICLEKCCIYLEDFSQIVDIITKAVKVAEMSTECRLNTRIYNRLITLKNLATNTAGRVTSLINVIKYCKFNQDIDASVNTLCNLSNGIVEIRNMVKEILDEPIVATCNTIKTSFENLVQFIDYLGLKTFIIMLVLLNNLNAISSTFSGKIASSFASLLFASLLSIHDNKVKDALKECFTS</sequence>
<reference evidence="2" key="1">
    <citation type="journal article" date="2020" name="mSystems">
        <title>Genome- and Community-Level Interaction Insights into Carbon Utilization and Element Cycling Functions of Hydrothermarchaeota in Hydrothermal Sediment.</title>
        <authorList>
            <person name="Zhou Z."/>
            <person name="Liu Y."/>
            <person name="Xu W."/>
            <person name="Pan J."/>
            <person name="Luo Z.H."/>
            <person name="Li M."/>
        </authorList>
    </citation>
    <scope>NUCLEOTIDE SEQUENCE [LARGE SCALE GENOMIC DNA]</scope>
    <source>
        <strain evidence="2">SpSt-637</strain>
        <strain evidence="1">SpSt-667</strain>
    </source>
</reference>
<proteinExistence type="predicted"/>
<organism evidence="2">
    <name type="scientific">Ignisphaera aggregans</name>
    <dbReference type="NCBI Taxonomy" id="334771"/>
    <lineage>
        <taxon>Archaea</taxon>
        <taxon>Thermoproteota</taxon>
        <taxon>Thermoprotei</taxon>
        <taxon>Desulfurococcales</taxon>
        <taxon>Desulfurococcaceae</taxon>
        <taxon>Ignisphaera</taxon>
    </lineage>
</organism>
<gene>
    <name evidence="2" type="ORF">ENU08_01515</name>
    <name evidence="1" type="ORF">ENU41_07275</name>
</gene>
<dbReference type="AlphaFoldDB" id="A0A7C4NLQ1"/>
<accession>A0A7C4NLQ1</accession>
<evidence type="ECO:0000313" key="2">
    <source>
        <dbReference type="EMBL" id="HGQ63907.1"/>
    </source>
</evidence>
<evidence type="ECO:0000313" key="1">
    <source>
        <dbReference type="EMBL" id="HGQ36457.1"/>
    </source>
</evidence>
<dbReference type="EMBL" id="DTBD01000009">
    <property type="protein sequence ID" value="HGQ63907.1"/>
    <property type="molecule type" value="Genomic_DNA"/>
</dbReference>